<dbReference type="Pfam" id="PF00078">
    <property type="entry name" value="RVT_1"/>
    <property type="match status" value="1"/>
</dbReference>
<proteinExistence type="predicted"/>
<dbReference type="InterPro" id="IPR000477">
    <property type="entry name" value="RT_dom"/>
</dbReference>
<dbReference type="EMBL" id="JAODUP010003417">
    <property type="protein sequence ID" value="KAK2138276.1"/>
    <property type="molecule type" value="Genomic_DNA"/>
</dbReference>
<dbReference type="PANTHER" id="PTHR31635">
    <property type="entry name" value="REVERSE TRANSCRIPTASE DOMAIN-CONTAINING PROTEIN-RELATED"/>
    <property type="match status" value="1"/>
</dbReference>
<dbReference type="PANTHER" id="PTHR31635:SF196">
    <property type="entry name" value="REVERSE TRANSCRIPTASE DOMAIN-CONTAINING PROTEIN-RELATED"/>
    <property type="match status" value="1"/>
</dbReference>
<accession>A0AAD9IPA6</accession>
<evidence type="ECO:0000313" key="2">
    <source>
        <dbReference type="EMBL" id="KAK2138276.1"/>
    </source>
</evidence>
<gene>
    <name evidence="2" type="ORF">LSH36_3401g00003</name>
</gene>
<evidence type="ECO:0000313" key="3">
    <source>
        <dbReference type="Proteomes" id="UP001208570"/>
    </source>
</evidence>
<evidence type="ECO:0000259" key="1">
    <source>
        <dbReference type="PROSITE" id="PS50878"/>
    </source>
</evidence>
<dbReference type="Proteomes" id="UP001208570">
    <property type="component" value="Unassembled WGS sequence"/>
</dbReference>
<dbReference type="InterPro" id="IPR043502">
    <property type="entry name" value="DNA/RNA_pol_sf"/>
</dbReference>
<dbReference type="AlphaFoldDB" id="A0AAD9IPA6"/>
<dbReference type="PROSITE" id="PS50878">
    <property type="entry name" value="RT_POL"/>
    <property type="match status" value="1"/>
</dbReference>
<keyword evidence="3" id="KW-1185">Reference proteome</keyword>
<dbReference type="SUPFAM" id="SSF56672">
    <property type="entry name" value="DNA/RNA polymerases"/>
    <property type="match status" value="1"/>
</dbReference>
<organism evidence="2 3">
    <name type="scientific">Paralvinella palmiformis</name>
    <dbReference type="NCBI Taxonomy" id="53620"/>
    <lineage>
        <taxon>Eukaryota</taxon>
        <taxon>Metazoa</taxon>
        <taxon>Spiralia</taxon>
        <taxon>Lophotrochozoa</taxon>
        <taxon>Annelida</taxon>
        <taxon>Polychaeta</taxon>
        <taxon>Sedentaria</taxon>
        <taxon>Canalipalpata</taxon>
        <taxon>Terebellida</taxon>
        <taxon>Terebelliformia</taxon>
        <taxon>Alvinellidae</taxon>
        <taxon>Paralvinella</taxon>
    </lineage>
</organism>
<sequence length="239" mass="27682">MLENENVKDELEALFRREKMKEVSPSWWENLKVKVKEILIANSKRIARLERGTRQGCPLSALLYVLIAEVFSVNVRKEDKIRGITLPDGTVTKIDQYADDTTIQISDIDSIESVFSLIRVYELASGCRINMDKTEGLWLGSFKGRRDTPLDLRWTSDSVKILGFHLGNNDTSQLNWKPRVDKFKSILRSWNRRTLSYKDKWQILADYFIGLYRGSCMGRIILKSYIFPRAANIINMPTI</sequence>
<reference evidence="2" key="1">
    <citation type="journal article" date="2023" name="Mol. Biol. Evol.">
        <title>Third-Generation Sequencing Reveals the Adaptive Role of the Epigenome in Three Deep-Sea Polychaetes.</title>
        <authorList>
            <person name="Perez M."/>
            <person name="Aroh O."/>
            <person name="Sun Y."/>
            <person name="Lan Y."/>
            <person name="Juniper S.K."/>
            <person name="Young C.R."/>
            <person name="Angers B."/>
            <person name="Qian P.Y."/>
        </authorList>
    </citation>
    <scope>NUCLEOTIDE SEQUENCE</scope>
    <source>
        <strain evidence="2">P08H-3</strain>
    </source>
</reference>
<feature type="domain" description="Reverse transcriptase" evidence="1">
    <location>
        <begin position="1"/>
        <end position="166"/>
    </location>
</feature>
<comment type="caution">
    <text evidence="2">The sequence shown here is derived from an EMBL/GenBank/DDBJ whole genome shotgun (WGS) entry which is preliminary data.</text>
</comment>
<name>A0AAD9IPA6_9ANNE</name>
<protein>
    <recommendedName>
        <fullName evidence="1">Reverse transcriptase domain-containing protein</fullName>
    </recommendedName>
</protein>